<feature type="signal peptide" evidence="1">
    <location>
        <begin position="1"/>
        <end position="22"/>
    </location>
</feature>
<protein>
    <recommendedName>
        <fullName evidence="4">Calcium-binding protein</fullName>
    </recommendedName>
</protein>
<dbReference type="Proteomes" id="UP000608154">
    <property type="component" value="Unassembled WGS sequence"/>
</dbReference>
<feature type="chain" id="PRO_5037643742" description="Calcium-binding protein" evidence="1">
    <location>
        <begin position="23"/>
        <end position="436"/>
    </location>
</feature>
<sequence length="436" mass="48113">MKRLACTILPLLALVACGYSLAEGESREPATDIEAAIPEADFLDTFGVNAHLNYTDGAYARLDRVEAHMRYLGLVHLRTHAGGEAVPLQSYARLAGAGLRFDLIATSDRIDETVDFAARLVSQVPGSVAAIEGFNEINNWPVTYGGLEGEDAARAAQRALYAKVQARPELEQIPVFYFTGGAATDDLSGMADVANVHAYSDNALQPRTFIQSALRMYGGAAARLPRANTEFGNFTLPEGWPERKPYWASATQLGVDETTQAKIVLNAFFEGAALGISRSYVYELLDQKSDPDRSQPEFHFGLFTFDHRPKVAAEALHNLTKYLERTRSAASTGTVGAMLENADDGIGRIVIRRENGSLLVALWNRSEFWRWDQYTSESLATASKPVTVRARTTRRRVTVTVFDPLENTVRPLKISGGRRVKLDVPDYPLLVHFRTR</sequence>
<reference evidence="2" key="2">
    <citation type="submission" date="2020-09" db="EMBL/GenBank/DDBJ databases">
        <authorList>
            <person name="Sun Q."/>
            <person name="Zhou Y."/>
        </authorList>
    </citation>
    <scope>NUCLEOTIDE SEQUENCE</scope>
    <source>
        <strain evidence="2">CGMCC 1.15095</strain>
    </source>
</reference>
<keyword evidence="1" id="KW-0732">Signal</keyword>
<dbReference type="RefSeq" id="WP_188772160.1">
    <property type="nucleotide sequence ID" value="NZ_BMHK01000020.1"/>
</dbReference>
<dbReference type="Gene3D" id="3.20.20.80">
    <property type="entry name" value="Glycosidases"/>
    <property type="match status" value="1"/>
</dbReference>
<evidence type="ECO:0000313" key="3">
    <source>
        <dbReference type="Proteomes" id="UP000608154"/>
    </source>
</evidence>
<comment type="caution">
    <text evidence="2">The sequence shown here is derived from an EMBL/GenBank/DDBJ whole genome shotgun (WGS) entry which is preliminary data.</text>
</comment>
<evidence type="ECO:0008006" key="4">
    <source>
        <dbReference type="Google" id="ProtNLM"/>
    </source>
</evidence>
<accession>A0A916X6P0</accession>
<evidence type="ECO:0000313" key="2">
    <source>
        <dbReference type="EMBL" id="GGC07649.1"/>
    </source>
</evidence>
<name>A0A916X6P0_9SPHN</name>
<organism evidence="2 3">
    <name type="scientific">Novosphingobium endophyticum</name>
    <dbReference type="NCBI Taxonomy" id="1955250"/>
    <lineage>
        <taxon>Bacteria</taxon>
        <taxon>Pseudomonadati</taxon>
        <taxon>Pseudomonadota</taxon>
        <taxon>Alphaproteobacteria</taxon>
        <taxon>Sphingomonadales</taxon>
        <taxon>Sphingomonadaceae</taxon>
        <taxon>Novosphingobium</taxon>
    </lineage>
</organism>
<evidence type="ECO:0000256" key="1">
    <source>
        <dbReference type="SAM" id="SignalP"/>
    </source>
</evidence>
<reference evidence="2" key="1">
    <citation type="journal article" date="2014" name="Int. J. Syst. Evol. Microbiol.">
        <title>Complete genome sequence of Corynebacterium casei LMG S-19264T (=DSM 44701T), isolated from a smear-ripened cheese.</title>
        <authorList>
            <consortium name="US DOE Joint Genome Institute (JGI-PGF)"/>
            <person name="Walter F."/>
            <person name="Albersmeier A."/>
            <person name="Kalinowski J."/>
            <person name="Ruckert C."/>
        </authorList>
    </citation>
    <scope>NUCLEOTIDE SEQUENCE</scope>
    <source>
        <strain evidence="2">CGMCC 1.15095</strain>
    </source>
</reference>
<dbReference type="SUPFAM" id="SSF51445">
    <property type="entry name" value="(Trans)glycosidases"/>
    <property type="match status" value="1"/>
</dbReference>
<gene>
    <name evidence="2" type="ORF">GCM10011494_27840</name>
</gene>
<dbReference type="InterPro" id="IPR017853">
    <property type="entry name" value="GH"/>
</dbReference>
<dbReference type="AlphaFoldDB" id="A0A916X6P0"/>
<dbReference type="EMBL" id="BMHK01000020">
    <property type="protein sequence ID" value="GGC07649.1"/>
    <property type="molecule type" value="Genomic_DNA"/>
</dbReference>
<proteinExistence type="predicted"/>
<keyword evidence="3" id="KW-1185">Reference proteome</keyword>
<dbReference type="PROSITE" id="PS51257">
    <property type="entry name" value="PROKAR_LIPOPROTEIN"/>
    <property type="match status" value="1"/>
</dbReference>